<evidence type="ECO:0000256" key="1">
    <source>
        <dbReference type="ARBA" id="ARBA00004651"/>
    </source>
</evidence>
<keyword evidence="5" id="KW-0534">Nitrate assimilation</keyword>
<keyword evidence="6 7" id="KW-0472">Membrane</keyword>
<dbReference type="RefSeq" id="WP_345724995.1">
    <property type="nucleotide sequence ID" value="NZ_BAABRU010000051.1"/>
</dbReference>
<feature type="transmembrane region" description="Helical" evidence="7">
    <location>
        <begin position="214"/>
        <end position="235"/>
    </location>
</feature>
<feature type="transmembrane region" description="Helical" evidence="7">
    <location>
        <begin position="84"/>
        <end position="102"/>
    </location>
</feature>
<dbReference type="Proteomes" id="UP001428290">
    <property type="component" value="Unassembled WGS sequence"/>
</dbReference>
<feature type="transmembrane region" description="Helical" evidence="7">
    <location>
        <begin position="250"/>
        <end position="268"/>
    </location>
</feature>
<protein>
    <submittedName>
        <fullName evidence="9">Nitrate transporter NarT</fullName>
    </submittedName>
</protein>
<feature type="transmembrane region" description="Helical" evidence="7">
    <location>
        <begin position="19"/>
        <end position="40"/>
    </location>
</feature>
<dbReference type="Gene3D" id="1.20.1250.20">
    <property type="entry name" value="MFS general substrate transporter like domains"/>
    <property type="match status" value="2"/>
</dbReference>
<keyword evidence="10" id="KW-1185">Reference proteome</keyword>
<feature type="transmembrane region" description="Helical" evidence="7">
    <location>
        <begin position="170"/>
        <end position="193"/>
    </location>
</feature>
<dbReference type="InterPro" id="IPR011701">
    <property type="entry name" value="MFS"/>
</dbReference>
<name>A0ABP9XA49_9CHLR</name>
<comment type="caution">
    <text evidence="9">The sequence shown here is derived from an EMBL/GenBank/DDBJ whole genome shotgun (WGS) entry which is preliminary data.</text>
</comment>
<evidence type="ECO:0000256" key="2">
    <source>
        <dbReference type="ARBA" id="ARBA00008432"/>
    </source>
</evidence>
<dbReference type="InterPro" id="IPR036259">
    <property type="entry name" value="MFS_trans_sf"/>
</dbReference>
<feature type="transmembrane region" description="Helical" evidence="7">
    <location>
        <begin position="52"/>
        <end position="72"/>
    </location>
</feature>
<evidence type="ECO:0000313" key="9">
    <source>
        <dbReference type="EMBL" id="GAA5531443.1"/>
    </source>
</evidence>
<feature type="domain" description="Major facilitator superfamily (MFS) profile" evidence="8">
    <location>
        <begin position="17"/>
        <end position="391"/>
    </location>
</feature>
<evidence type="ECO:0000259" key="8">
    <source>
        <dbReference type="PROSITE" id="PS50850"/>
    </source>
</evidence>
<sequence length="397" mass="41625">MTAQATANGGQARGNLGQLILATGAFAVCFAIFGSVSAMMPTIKTDLNLTPVQVSVALALPVLLGSLGRIPLGMLTDRYGGRVVFSAVMAGSIIPSLGMGWVETYNQLLIAAFGCGLALASFSVGVGFVSGWYPPQRQGFALGVYGAGNAGQSLAAFGAPVLAANLGYQWGFWFFSALTVVWLICFMLFARNAPRQGPIKSLSQILQPMSSPKSWVLSLYYFLTFGGFVAMAVYLPTLLTDLFGISKTDAGLRTAGFVLVATAARPFGGVLADKIGGTTILKWVFPITTCMAGLMAFSNVVPFTIGALGMAAAIGLGNGAVFKLVPEYFPQSVGIVTGLVGAAGGLGGFFPPLLLGYIRQQTGSFSYGFVALALFTLVCWFVLYYNNRPRRPTPQLA</sequence>
<feature type="transmembrane region" description="Helical" evidence="7">
    <location>
        <begin position="364"/>
        <end position="385"/>
    </location>
</feature>
<feature type="transmembrane region" description="Helical" evidence="7">
    <location>
        <begin position="140"/>
        <end position="164"/>
    </location>
</feature>
<keyword evidence="4 7" id="KW-1133">Transmembrane helix</keyword>
<dbReference type="SUPFAM" id="SSF103473">
    <property type="entry name" value="MFS general substrate transporter"/>
    <property type="match status" value="1"/>
</dbReference>
<organism evidence="9 10">
    <name type="scientific">Herpetosiphon gulosus</name>
    <dbReference type="NCBI Taxonomy" id="1973496"/>
    <lineage>
        <taxon>Bacteria</taxon>
        <taxon>Bacillati</taxon>
        <taxon>Chloroflexota</taxon>
        <taxon>Chloroflexia</taxon>
        <taxon>Herpetosiphonales</taxon>
        <taxon>Herpetosiphonaceae</taxon>
        <taxon>Herpetosiphon</taxon>
    </lineage>
</organism>
<dbReference type="PROSITE" id="PS50850">
    <property type="entry name" value="MFS"/>
    <property type="match status" value="1"/>
</dbReference>
<evidence type="ECO:0000256" key="4">
    <source>
        <dbReference type="ARBA" id="ARBA00022989"/>
    </source>
</evidence>
<reference evidence="9 10" key="1">
    <citation type="submission" date="2024-02" db="EMBL/GenBank/DDBJ databases">
        <title>Herpetosiphon gulosus NBRC 112829.</title>
        <authorList>
            <person name="Ichikawa N."/>
            <person name="Katano-Makiyama Y."/>
            <person name="Hidaka K."/>
        </authorList>
    </citation>
    <scope>NUCLEOTIDE SEQUENCE [LARGE SCALE GENOMIC DNA]</scope>
    <source>
        <strain evidence="9 10">NBRC 112829</strain>
    </source>
</reference>
<feature type="transmembrane region" description="Helical" evidence="7">
    <location>
        <begin position="333"/>
        <end position="358"/>
    </location>
</feature>
<dbReference type="InterPro" id="IPR020846">
    <property type="entry name" value="MFS_dom"/>
</dbReference>
<evidence type="ECO:0000313" key="10">
    <source>
        <dbReference type="Proteomes" id="UP001428290"/>
    </source>
</evidence>
<dbReference type="Pfam" id="PF07690">
    <property type="entry name" value="MFS_1"/>
    <property type="match status" value="1"/>
</dbReference>
<dbReference type="CDD" id="cd17341">
    <property type="entry name" value="MFS_NRT2_like"/>
    <property type="match status" value="1"/>
</dbReference>
<evidence type="ECO:0000256" key="6">
    <source>
        <dbReference type="ARBA" id="ARBA00023136"/>
    </source>
</evidence>
<dbReference type="InterPro" id="IPR044772">
    <property type="entry name" value="NO3_transporter"/>
</dbReference>
<feature type="transmembrane region" description="Helical" evidence="7">
    <location>
        <begin position="303"/>
        <end position="321"/>
    </location>
</feature>
<proteinExistence type="inferred from homology"/>
<evidence type="ECO:0000256" key="7">
    <source>
        <dbReference type="SAM" id="Phobius"/>
    </source>
</evidence>
<comment type="subcellular location">
    <subcellularLocation>
        <location evidence="1">Cell membrane</location>
        <topology evidence="1">Multi-pass membrane protein</topology>
    </subcellularLocation>
</comment>
<accession>A0ABP9XA49</accession>
<evidence type="ECO:0000256" key="5">
    <source>
        <dbReference type="ARBA" id="ARBA00023063"/>
    </source>
</evidence>
<comment type="similarity">
    <text evidence="2">Belongs to the major facilitator superfamily. Nitrate/nitrite porter (TC 2.A.1.8) family.</text>
</comment>
<evidence type="ECO:0000256" key="3">
    <source>
        <dbReference type="ARBA" id="ARBA00022692"/>
    </source>
</evidence>
<feature type="transmembrane region" description="Helical" evidence="7">
    <location>
        <begin position="108"/>
        <end position="133"/>
    </location>
</feature>
<dbReference type="EMBL" id="BAABRU010000051">
    <property type="protein sequence ID" value="GAA5531443.1"/>
    <property type="molecule type" value="Genomic_DNA"/>
</dbReference>
<keyword evidence="3 7" id="KW-0812">Transmembrane</keyword>
<dbReference type="PANTHER" id="PTHR23515">
    <property type="entry name" value="HIGH-AFFINITY NITRATE TRANSPORTER 2.3"/>
    <property type="match status" value="1"/>
</dbReference>
<gene>
    <name evidence="9" type="primary">narT</name>
    <name evidence="9" type="ORF">Hgul01_05268</name>
</gene>